<evidence type="ECO:0000259" key="1">
    <source>
        <dbReference type="PROSITE" id="PS51704"/>
    </source>
</evidence>
<dbReference type="GO" id="GO:0005886">
    <property type="term" value="C:plasma membrane"/>
    <property type="evidence" value="ECO:0007669"/>
    <property type="project" value="TreeGrafter"/>
</dbReference>
<name>A0A1I0YBL8_9BACT</name>
<dbReference type="InterPro" id="IPR030395">
    <property type="entry name" value="GP_PDE_dom"/>
</dbReference>
<dbReference type="GO" id="GO:0006580">
    <property type="term" value="P:ethanolamine metabolic process"/>
    <property type="evidence" value="ECO:0007669"/>
    <property type="project" value="TreeGrafter"/>
</dbReference>
<proteinExistence type="predicted"/>
<sequence>MKIQHLSLSPILKSALVFALAFFLHLSSFAQVDQIREKLLNTNELLVAAHRAAHQKHPENSLQAIQEAIDLGVDIIEIDARVTTDGIVYLMHDQTINRTTTGTGDLEKMSSAELKEFTLLFDGKDSGIAIPTLKEALALSKGKIMVDLDLKTDKIEEVMAVVRELDVLDEVIFFDSDWKILAEIKSKMPTAYLMPRTYKANQIKKAYKKLDPVIVHIDPSFNTEKTIKIAQKYGLRTWINSLGDLDKELTTNPKPELAFDLVEHGANIVQTDLPAFWIGIKSRVNQID</sequence>
<dbReference type="SUPFAM" id="SSF51695">
    <property type="entry name" value="PLC-like phosphodiesterases"/>
    <property type="match status" value="1"/>
</dbReference>
<dbReference type="PANTHER" id="PTHR46320:SF1">
    <property type="entry name" value="GLYCEROPHOSPHODIESTER PHOSPHODIESTERASE 1"/>
    <property type="match status" value="1"/>
</dbReference>
<dbReference type="RefSeq" id="WP_092895725.1">
    <property type="nucleotide sequence ID" value="NZ_FOKK01000004.1"/>
</dbReference>
<dbReference type="GO" id="GO:0008889">
    <property type="term" value="F:glycerophosphodiester phosphodiesterase activity"/>
    <property type="evidence" value="ECO:0007669"/>
    <property type="project" value="TreeGrafter"/>
</dbReference>
<dbReference type="EMBL" id="FOKK01000004">
    <property type="protein sequence ID" value="SFB10759.1"/>
    <property type="molecule type" value="Genomic_DNA"/>
</dbReference>
<dbReference type="OrthoDB" id="384721at2"/>
<reference evidence="2 3" key="1">
    <citation type="submission" date="2016-10" db="EMBL/GenBank/DDBJ databases">
        <authorList>
            <person name="de Groot N.N."/>
        </authorList>
    </citation>
    <scope>NUCLEOTIDE SEQUENCE [LARGE SCALE GENOMIC DNA]</scope>
    <source>
        <strain evidence="2 3">DSM 23399</strain>
    </source>
</reference>
<feature type="domain" description="GP-PDE" evidence="1">
    <location>
        <begin position="45"/>
        <end position="281"/>
    </location>
</feature>
<dbReference type="GO" id="GO:0070291">
    <property type="term" value="P:N-acylethanolamine metabolic process"/>
    <property type="evidence" value="ECO:0007669"/>
    <property type="project" value="TreeGrafter"/>
</dbReference>
<dbReference type="InterPro" id="IPR017946">
    <property type="entry name" value="PLC-like_Pdiesterase_TIM-brl"/>
</dbReference>
<dbReference type="CDD" id="cd08566">
    <property type="entry name" value="GDPD_AtGDE_like"/>
    <property type="match status" value="1"/>
</dbReference>
<dbReference type="Gene3D" id="3.20.20.190">
    <property type="entry name" value="Phosphatidylinositol (PI) phosphodiesterase"/>
    <property type="match status" value="1"/>
</dbReference>
<dbReference type="AlphaFoldDB" id="A0A1I0YBL8"/>
<accession>A0A1I0YBL8</accession>
<organism evidence="2 3">
    <name type="scientific">Algoriphagus aquimarinus</name>
    <dbReference type="NCBI Taxonomy" id="237018"/>
    <lineage>
        <taxon>Bacteria</taxon>
        <taxon>Pseudomonadati</taxon>
        <taxon>Bacteroidota</taxon>
        <taxon>Cytophagia</taxon>
        <taxon>Cytophagales</taxon>
        <taxon>Cyclobacteriaceae</taxon>
        <taxon>Algoriphagus</taxon>
    </lineage>
</organism>
<dbReference type="GO" id="GO:0006644">
    <property type="term" value="P:phospholipid metabolic process"/>
    <property type="evidence" value="ECO:0007669"/>
    <property type="project" value="TreeGrafter"/>
</dbReference>
<dbReference type="PROSITE" id="PS51704">
    <property type="entry name" value="GP_PDE"/>
    <property type="match status" value="1"/>
</dbReference>
<evidence type="ECO:0000313" key="2">
    <source>
        <dbReference type="EMBL" id="SFB10759.1"/>
    </source>
</evidence>
<protein>
    <submittedName>
        <fullName evidence="2">Glycerophosphoryl diester phosphodiesterase</fullName>
    </submittedName>
</protein>
<dbReference type="PANTHER" id="PTHR46320">
    <property type="entry name" value="GLYCEROPHOSPHODIESTER PHOSPHODIESTERASE 1"/>
    <property type="match status" value="1"/>
</dbReference>
<gene>
    <name evidence="2" type="ORF">SAMN04489723_104232</name>
</gene>
<keyword evidence="3" id="KW-1185">Reference proteome</keyword>
<dbReference type="STRING" id="237018.SAMN04489723_104232"/>
<evidence type="ECO:0000313" key="3">
    <source>
        <dbReference type="Proteomes" id="UP000198790"/>
    </source>
</evidence>
<dbReference type="Proteomes" id="UP000198790">
    <property type="component" value="Unassembled WGS sequence"/>
</dbReference>
<dbReference type="Pfam" id="PF03009">
    <property type="entry name" value="GDPD"/>
    <property type="match status" value="1"/>
</dbReference>